<evidence type="ECO:0000313" key="1">
    <source>
        <dbReference type="EMBL" id="TFY77609.1"/>
    </source>
</evidence>
<gene>
    <name evidence="1" type="ORF">EWM64_g6403</name>
</gene>
<accession>A0A4Y9ZVS4</accession>
<dbReference type="Proteomes" id="UP000298061">
    <property type="component" value="Unassembled WGS sequence"/>
</dbReference>
<organism evidence="1 2">
    <name type="scientific">Hericium alpestre</name>
    <dbReference type="NCBI Taxonomy" id="135208"/>
    <lineage>
        <taxon>Eukaryota</taxon>
        <taxon>Fungi</taxon>
        <taxon>Dikarya</taxon>
        <taxon>Basidiomycota</taxon>
        <taxon>Agaricomycotina</taxon>
        <taxon>Agaricomycetes</taxon>
        <taxon>Russulales</taxon>
        <taxon>Hericiaceae</taxon>
        <taxon>Hericium</taxon>
    </lineage>
</organism>
<comment type="caution">
    <text evidence="1">The sequence shown here is derived from an EMBL/GenBank/DDBJ whole genome shotgun (WGS) entry which is preliminary data.</text>
</comment>
<dbReference type="EMBL" id="SFCI01000867">
    <property type="protein sequence ID" value="TFY77609.1"/>
    <property type="molecule type" value="Genomic_DNA"/>
</dbReference>
<protein>
    <submittedName>
        <fullName evidence="1">Uncharacterized protein</fullName>
    </submittedName>
</protein>
<evidence type="ECO:0000313" key="2">
    <source>
        <dbReference type="Proteomes" id="UP000298061"/>
    </source>
</evidence>
<dbReference type="AlphaFoldDB" id="A0A4Y9ZVS4"/>
<keyword evidence="2" id="KW-1185">Reference proteome</keyword>
<sequence>MPSSLVPMNTFLDQVFHQKVTWLLEEHSWTLLNASTLSKHNVIIWEHEIWGRDLMVTMKDYHYYAGTIDVGLQDEITQMLDHFLSEAPLRVAI</sequence>
<name>A0A4Y9ZVS4_9AGAM</name>
<proteinExistence type="predicted"/>
<reference evidence="1 2" key="1">
    <citation type="submission" date="2019-02" db="EMBL/GenBank/DDBJ databases">
        <title>Genome sequencing of the rare red list fungi Hericium alpestre (H. flagellum).</title>
        <authorList>
            <person name="Buettner E."/>
            <person name="Kellner H."/>
        </authorList>
    </citation>
    <scope>NUCLEOTIDE SEQUENCE [LARGE SCALE GENOMIC DNA]</scope>
    <source>
        <strain evidence="1 2">DSM 108284</strain>
    </source>
</reference>